<protein>
    <submittedName>
        <fullName evidence="2">Uncharacterized protein</fullName>
    </submittedName>
</protein>
<evidence type="ECO:0000313" key="3">
    <source>
        <dbReference type="Proteomes" id="UP000298652"/>
    </source>
</evidence>
<keyword evidence="1" id="KW-0175">Coiled coil</keyword>
<evidence type="ECO:0000313" key="2">
    <source>
        <dbReference type="EMBL" id="TKW09447.1"/>
    </source>
</evidence>
<proteinExistence type="predicted"/>
<accession>A0A4U6UG59</accession>
<name>A0A4U6UG59_SETVI</name>
<reference evidence="2" key="1">
    <citation type="submission" date="2019-03" db="EMBL/GenBank/DDBJ databases">
        <title>WGS assembly of Setaria viridis.</title>
        <authorList>
            <person name="Huang P."/>
            <person name="Jenkins J."/>
            <person name="Grimwood J."/>
            <person name="Barry K."/>
            <person name="Healey A."/>
            <person name="Mamidi S."/>
            <person name="Sreedasyam A."/>
            <person name="Shu S."/>
            <person name="Feldman M."/>
            <person name="Wu J."/>
            <person name="Yu Y."/>
            <person name="Chen C."/>
            <person name="Johnson J."/>
            <person name="Rokhsar D."/>
            <person name="Baxter I."/>
            <person name="Schmutz J."/>
            <person name="Brutnell T."/>
            <person name="Kellogg E."/>
        </authorList>
    </citation>
    <scope>NUCLEOTIDE SEQUENCE [LARGE SCALE GENOMIC DNA]</scope>
</reference>
<feature type="coiled-coil region" evidence="1">
    <location>
        <begin position="120"/>
        <end position="147"/>
    </location>
</feature>
<evidence type="ECO:0000256" key="1">
    <source>
        <dbReference type="SAM" id="Coils"/>
    </source>
</evidence>
<sequence length="153" mass="17519">MIHASFSSAHFSVMSSSSTSSSSVNQPRRLSPELKRAIELMHSDEPLPQEDKDLIRAHRDELQEHVPADIRRIWDFLDGNVRRQPQADGSHLLPQQIVLEDAATGTSRPAIDWSHPLPRQVEAEAAVKEIEEEYIRLLIELGRAERERKKKRD</sequence>
<keyword evidence="3" id="KW-1185">Reference proteome</keyword>
<organism evidence="2 3">
    <name type="scientific">Setaria viridis</name>
    <name type="common">Green bristlegrass</name>
    <name type="synonym">Setaria italica subsp. viridis</name>
    <dbReference type="NCBI Taxonomy" id="4556"/>
    <lineage>
        <taxon>Eukaryota</taxon>
        <taxon>Viridiplantae</taxon>
        <taxon>Streptophyta</taxon>
        <taxon>Embryophyta</taxon>
        <taxon>Tracheophyta</taxon>
        <taxon>Spermatophyta</taxon>
        <taxon>Magnoliopsida</taxon>
        <taxon>Liliopsida</taxon>
        <taxon>Poales</taxon>
        <taxon>Poaceae</taxon>
        <taxon>PACMAD clade</taxon>
        <taxon>Panicoideae</taxon>
        <taxon>Panicodae</taxon>
        <taxon>Paniceae</taxon>
        <taxon>Cenchrinae</taxon>
        <taxon>Setaria</taxon>
    </lineage>
</organism>
<dbReference type="EMBL" id="CM016557">
    <property type="protein sequence ID" value="TKW09447.1"/>
    <property type="molecule type" value="Genomic_DNA"/>
</dbReference>
<gene>
    <name evidence="2" type="ORF">SEVIR_6G095100v2</name>
</gene>
<dbReference type="Proteomes" id="UP000298652">
    <property type="component" value="Chromosome 6"/>
</dbReference>
<dbReference type="AlphaFoldDB" id="A0A4U6UG59"/>
<dbReference type="Gramene" id="TKW09447">
    <property type="protein sequence ID" value="TKW09447"/>
    <property type="gene ID" value="SEVIR_6G095100v2"/>
</dbReference>